<evidence type="ECO:0000313" key="1">
    <source>
        <dbReference type="EMBL" id="MBD1366799.1"/>
    </source>
</evidence>
<organism evidence="1 2">
    <name type="scientific">Mucilaginibacter pankratovii</name>
    <dbReference type="NCBI Taxonomy" id="2772110"/>
    <lineage>
        <taxon>Bacteria</taxon>
        <taxon>Pseudomonadati</taxon>
        <taxon>Bacteroidota</taxon>
        <taxon>Sphingobacteriia</taxon>
        <taxon>Sphingobacteriales</taxon>
        <taxon>Sphingobacteriaceae</taxon>
        <taxon>Mucilaginibacter</taxon>
    </lineage>
</organism>
<dbReference type="Proteomes" id="UP000606600">
    <property type="component" value="Unassembled WGS sequence"/>
</dbReference>
<accession>A0ABR7WZC6</accession>
<name>A0ABR7WZC6_9SPHI</name>
<proteinExistence type="predicted"/>
<dbReference type="RefSeq" id="WP_191191434.1">
    <property type="nucleotide sequence ID" value="NZ_JACWMY010000014.1"/>
</dbReference>
<protein>
    <submittedName>
        <fullName evidence="1">Uncharacterized protein</fullName>
    </submittedName>
</protein>
<gene>
    <name evidence="1" type="ORF">IDJ77_23515</name>
</gene>
<comment type="caution">
    <text evidence="1">The sequence shown here is derived from an EMBL/GenBank/DDBJ whole genome shotgun (WGS) entry which is preliminary data.</text>
</comment>
<reference evidence="1 2" key="1">
    <citation type="submission" date="2020-09" db="EMBL/GenBank/DDBJ databases">
        <title>Novel species of Mucilaginibacter isolated from a glacier on the Tibetan Plateau.</title>
        <authorList>
            <person name="Liu Q."/>
            <person name="Xin Y.-H."/>
        </authorList>
    </citation>
    <scope>NUCLEOTIDE SEQUENCE [LARGE SCALE GENOMIC DNA]</scope>
    <source>
        <strain evidence="1 2">ZT4R22</strain>
    </source>
</reference>
<sequence length="68" mass="7592">MIAFQSAIDELMERKLVSDEKTMISPVMLLNEWLSDTLSACKAAVPELPATNKGTDELNAIFRKHVTK</sequence>
<keyword evidence="2" id="KW-1185">Reference proteome</keyword>
<evidence type="ECO:0000313" key="2">
    <source>
        <dbReference type="Proteomes" id="UP000606600"/>
    </source>
</evidence>
<dbReference type="EMBL" id="JACWMY010000014">
    <property type="protein sequence ID" value="MBD1366799.1"/>
    <property type="molecule type" value="Genomic_DNA"/>
</dbReference>